<protein>
    <submittedName>
        <fullName evidence="2">Uncharacterized protein</fullName>
    </submittedName>
</protein>
<dbReference type="VEuPathDB" id="FungiDB:CC77DRAFT_1025417"/>
<reference evidence="2 3" key="1">
    <citation type="submission" date="2016-05" db="EMBL/GenBank/DDBJ databases">
        <title>Comparative analysis of secretome profiles of manganese(II)-oxidizing ascomycete fungi.</title>
        <authorList>
            <consortium name="DOE Joint Genome Institute"/>
            <person name="Zeiner C.A."/>
            <person name="Purvine S.O."/>
            <person name="Zink E.M."/>
            <person name="Wu S."/>
            <person name="Pasa-Tolic L."/>
            <person name="Chaput D.L."/>
            <person name="Haridas S."/>
            <person name="Grigoriev I.V."/>
            <person name="Santelli C.M."/>
            <person name="Hansel C.M."/>
        </authorList>
    </citation>
    <scope>NUCLEOTIDE SEQUENCE [LARGE SCALE GENOMIC DNA]</scope>
    <source>
        <strain evidence="2 3">SRC1lrK2f</strain>
    </source>
</reference>
<dbReference type="EMBL" id="KV441497">
    <property type="protein sequence ID" value="OAG14798.1"/>
    <property type="molecule type" value="Genomic_DNA"/>
</dbReference>
<dbReference type="GeneID" id="29111659"/>
<accession>A0A177D5L3</accession>
<dbReference type="Proteomes" id="UP000077248">
    <property type="component" value="Unassembled WGS sequence"/>
</dbReference>
<sequence length="77" mass="8845">MKMMEREQYTQQCGLVACVMHIFKGWWLPDSAHKVRLTVVNNMLRSKCRCFIAHLPHQAGQAHGRKPDVKVNSNSPV</sequence>
<gene>
    <name evidence="2" type="ORF">CC77DRAFT_1025417</name>
</gene>
<keyword evidence="3" id="KW-1185">Reference proteome</keyword>
<proteinExistence type="predicted"/>
<evidence type="ECO:0000313" key="3">
    <source>
        <dbReference type="Proteomes" id="UP000077248"/>
    </source>
</evidence>
<organism evidence="2 3">
    <name type="scientific">Alternaria alternata</name>
    <name type="common">Alternaria rot fungus</name>
    <name type="synonym">Torula alternata</name>
    <dbReference type="NCBI Taxonomy" id="5599"/>
    <lineage>
        <taxon>Eukaryota</taxon>
        <taxon>Fungi</taxon>
        <taxon>Dikarya</taxon>
        <taxon>Ascomycota</taxon>
        <taxon>Pezizomycotina</taxon>
        <taxon>Dothideomycetes</taxon>
        <taxon>Pleosporomycetidae</taxon>
        <taxon>Pleosporales</taxon>
        <taxon>Pleosporineae</taxon>
        <taxon>Pleosporaceae</taxon>
        <taxon>Alternaria</taxon>
        <taxon>Alternaria sect. Alternaria</taxon>
        <taxon>Alternaria alternata complex</taxon>
    </lineage>
</organism>
<evidence type="ECO:0000313" key="2">
    <source>
        <dbReference type="EMBL" id="OAG14798.1"/>
    </source>
</evidence>
<dbReference type="RefSeq" id="XP_018380219.1">
    <property type="nucleotide sequence ID" value="XM_018526065.1"/>
</dbReference>
<dbReference type="KEGG" id="aalt:CC77DRAFT_1025417"/>
<evidence type="ECO:0000256" key="1">
    <source>
        <dbReference type="SAM" id="MobiDB-lite"/>
    </source>
</evidence>
<dbReference type="PROSITE" id="PS51257">
    <property type="entry name" value="PROKAR_LIPOPROTEIN"/>
    <property type="match status" value="1"/>
</dbReference>
<name>A0A177D5L3_ALTAL</name>
<feature type="region of interest" description="Disordered" evidence="1">
    <location>
        <begin position="58"/>
        <end position="77"/>
    </location>
</feature>
<dbReference type="AlphaFoldDB" id="A0A177D5L3"/>